<reference evidence="1 2" key="1">
    <citation type="submission" date="2019-02" db="EMBL/GenBank/DDBJ databases">
        <title>Deep-cultivation of Planctomycetes and their phenomic and genomic characterization uncovers novel biology.</title>
        <authorList>
            <person name="Wiegand S."/>
            <person name="Jogler M."/>
            <person name="Boedeker C."/>
            <person name="Pinto D."/>
            <person name="Vollmers J."/>
            <person name="Rivas-Marin E."/>
            <person name="Kohn T."/>
            <person name="Peeters S.H."/>
            <person name="Heuer A."/>
            <person name="Rast P."/>
            <person name="Oberbeckmann S."/>
            <person name="Bunk B."/>
            <person name="Jeske O."/>
            <person name="Meyerdierks A."/>
            <person name="Storesund J.E."/>
            <person name="Kallscheuer N."/>
            <person name="Luecker S."/>
            <person name="Lage O.M."/>
            <person name="Pohl T."/>
            <person name="Merkel B.J."/>
            <person name="Hornburger P."/>
            <person name="Mueller R.-W."/>
            <person name="Bruemmer F."/>
            <person name="Labrenz M."/>
            <person name="Spormann A.M."/>
            <person name="Op den Camp H."/>
            <person name="Overmann J."/>
            <person name="Amann R."/>
            <person name="Jetten M.S.M."/>
            <person name="Mascher T."/>
            <person name="Medema M.H."/>
            <person name="Devos D.P."/>
            <person name="Kaster A.-K."/>
            <person name="Ovreas L."/>
            <person name="Rohde M."/>
            <person name="Galperin M.Y."/>
            <person name="Jogler C."/>
        </authorList>
    </citation>
    <scope>NUCLEOTIDE SEQUENCE [LARGE SCALE GENOMIC DNA]</scope>
    <source>
        <strain evidence="1 2">I41</strain>
    </source>
</reference>
<proteinExistence type="predicted"/>
<name>A0A517TTB2_9BACT</name>
<dbReference type="Proteomes" id="UP000317909">
    <property type="component" value="Chromosome"/>
</dbReference>
<protein>
    <submittedName>
        <fullName evidence="1">Uncharacterized protein</fullName>
    </submittedName>
</protein>
<accession>A0A517TTB2</accession>
<keyword evidence="2" id="KW-1185">Reference proteome</keyword>
<evidence type="ECO:0000313" key="2">
    <source>
        <dbReference type="Proteomes" id="UP000317909"/>
    </source>
</evidence>
<sequence>MATHDASDATRAPLAAASGNCRKGWFAIELAGGLKMEVKHPRFACGTQYVSTAVY</sequence>
<dbReference type="AlphaFoldDB" id="A0A517TTB2"/>
<gene>
    <name evidence="1" type="ORF">I41_07520</name>
</gene>
<organism evidence="1 2">
    <name type="scientific">Lacipirellula limnantheis</name>
    <dbReference type="NCBI Taxonomy" id="2528024"/>
    <lineage>
        <taxon>Bacteria</taxon>
        <taxon>Pseudomonadati</taxon>
        <taxon>Planctomycetota</taxon>
        <taxon>Planctomycetia</taxon>
        <taxon>Pirellulales</taxon>
        <taxon>Lacipirellulaceae</taxon>
        <taxon>Lacipirellula</taxon>
    </lineage>
</organism>
<dbReference type="EMBL" id="CP036339">
    <property type="protein sequence ID" value="QDT71592.1"/>
    <property type="molecule type" value="Genomic_DNA"/>
</dbReference>
<dbReference type="KEGG" id="llh:I41_07520"/>
<evidence type="ECO:0000313" key="1">
    <source>
        <dbReference type="EMBL" id="QDT71592.1"/>
    </source>
</evidence>